<accession>A0A4V1CN04</accession>
<evidence type="ECO:0000313" key="2">
    <source>
        <dbReference type="Proteomes" id="UP000296469"/>
    </source>
</evidence>
<dbReference type="EMBL" id="CP039291">
    <property type="protein sequence ID" value="QCB94755.1"/>
    <property type="molecule type" value="Genomic_DNA"/>
</dbReference>
<proteinExistence type="predicted"/>
<dbReference type="Proteomes" id="UP000296469">
    <property type="component" value="Chromosome"/>
</dbReference>
<reference evidence="1 2" key="1">
    <citation type="submission" date="2019-04" db="EMBL/GenBank/DDBJ databases">
        <title>Isolation and identification of Cellulomonas shaoxiangyii sp. Nov. isolated from feces of the Tibetan antelopes (Pantholops hodgsonii) in the Qinghai-Tibet plateau of China.</title>
        <authorList>
            <person name="Tian Z."/>
        </authorList>
    </citation>
    <scope>NUCLEOTIDE SEQUENCE [LARGE SCALE GENOMIC DNA]</scope>
    <source>
        <strain evidence="1 2">Z28</strain>
    </source>
</reference>
<dbReference type="RefSeq" id="WP_135972029.1">
    <property type="nucleotide sequence ID" value="NZ_CP039291.1"/>
</dbReference>
<keyword evidence="2" id="KW-1185">Reference proteome</keyword>
<dbReference type="AlphaFoldDB" id="A0A4V1CN04"/>
<sequence>MSPLSVSCTNSSRYTPVLYLRDLLDPSALDAFPPLTPAVAPLPVDQVPAGAWEQWVADIEGNLRAPEMVEPRSPRLAEAVAQHRLEAEDWANEHIDDSVVRRYQPEWMSAFLASTGGASGTFTCEVLPVRGVWWRDLSPRRMLVSQIAFADHDLVDRLFKERIAALLD</sequence>
<name>A0A4V1CN04_9CELL</name>
<organism evidence="1 2">
    <name type="scientific">Cellulomonas shaoxiangyii</name>
    <dbReference type="NCBI Taxonomy" id="2566013"/>
    <lineage>
        <taxon>Bacteria</taxon>
        <taxon>Bacillati</taxon>
        <taxon>Actinomycetota</taxon>
        <taxon>Actinomycetes</taxon>
        <taxon>Micrococcales</taxon>
        <taxon>Cellulomonadaceae</taxon>
        <taxon>Cellulomonas</taxon>
    </lineage>
</organism>
<dbReference type="KEGG" id="celz:E5225_15515"/>
<dbReference type="OrthoDB" id="4832939at2"/>
<evidence type="ECO:0000313" key="1">
    <source>
        <dbReference type="EMBL" id="QCB94755.1"/>
    </source>
</evidence>
<gene>
    <name evidence="1" type="ORF">E5225_15515</name>
</gene>
<protein>
    <submittedName>
        <fullName evidence="1">Uncharacterized protein</fullName>
    </submittedName>
</protein>